<feature type="transmembrane region" description="Helical" evidence="7">
    <location>
        <begin position="188"/>
        <end position="205"/>
    </location>
</feature>
<dbReference type="Pfam" id="PF01694">
    <property type="entry name" value="Rhomboid"/>
    <property type="match status" value="1"/>
</dbReference>
<dbReference type="PANTHER" id="PTHR43731">
    <property type="entry name" value="RHOMBOID PROTEASE"/>
    <property type="match status" value="1"/>
</dbReference>
<dbReference type="InterPro" id="IPR046483">
    <property type="entry name" value="DUF6576"/>
</dbReference>
<keyword evidence="5 7" id="KW-1133">Transmembrane helix</keyword>
<evidence type="ECO:0000313" key="13">
    <source>
        <dbReference type="Proteomes" id="UP000650994"/>
    </source>
</evidence>
<keyword evidence="4" id="KW-0378">Hydrolase</keyword>
<dbReference type="EMBL" id="BMFL01000023">
    <property type="protein sequence ID" value="GGF09363.1"/>
    <property type="molecule type" value="Genomic_DNA"/>
</dbReference>
<comment type="similarity">
    <text evidence="2">Belongs to the peptidase S54 family.</text>
</comment>
<dbReference type="PANTHER" id="PTHR43731:SF14">
    <property type="entry name" value="PRESENILIN-ASSOCIATED RHOMBOID-LIKE PROTEIN, MITOCHONDRIAL"/>
    <property type="match status" value="1"/>
</dbReference>
<keyword evidence="11" id="KW-0645">Protease</keyword>
<dbReference type="GO" id="GO:0016020">
    <property type="term" value="C:membrane"/>
    <property type="evidence" value="ECO:0007669"/>
    <property type="project" value="UniProtKB-SubCell"/>
</dbReference>
<reference evidence="11" key="2">
    <citation type="submission" date="2016-11" db="EMBL/GenBank/DDBJ databases">
        <authorList>
            <person name="Jaros S."/>
            <person name="Januszkiewicz K."/>
            <person name="Wedrychowicz H."/>
        </authorList>
    </citation>
    <scope>NUCLEOTIDE SEQUENCE [LARGE SCALE GENOMIC DNA]</scope>
    <source>
        <strain evidence="11">DSM 27989</strain>
    </source>
</reference>
<organism evidence="11 12">
    <name type="scientific">Chishuiella changwenlii</name>
    <dbReference type="NCBI Taxonomy" id="1434701"/>
    <lineage>
        <taxon>Bacteria</taxon>
        <taxon>Pseudomonadati</taxon>
        <taxon>Bacteroidota</taxon>
        <taxon>Flavobacteriia</taxon>
        <taxon>Flavobacteriales</taxon>
        <taxon>Weeksellaceae</taxon>
        <taxon>Chishuiella</taxon>
    </lineage>
</organism>
<evidence type="ECO:0000313" key="10">
    <source>
        <dbReference type="EMBL" id="GGF09363.1"/>
    </source>
</evidence>
<evidence type="ECO:0000256" key="6">
    <source>
        <dbReference type="ARBA" id="ARBA00023136"/>
    </source>
</evidence>
<evidence type="ECO:0000313" key="12">
    <source>
        <dbReference type="Proteomes" id="UP000184120"/>
    </source>
</evidence>
<feature type="transmembrane region" description="Helical" evidence="7">
    <location>
        <begin position="21"/>
        <end position="40"/>
    </location>
</feature>
<dbReference type="RefSeq" id="WP_072933957.1">
    <property type="nucleotide sequence ID" value="NZ_BMFL01000023.1"/>
</dbReference>
<name>A0A1M7CLA7_9FLAO</name>
<evidence type="ECO:0000259" key="9">
    <source>
        <dbReference type="Pfam" id="PF20216"/>
    </source>
</evidence>
<dbReference type="Gene3D" id="1.20.1540.10">
    <property type="entry name" value="Rhomboid-like"/>
    <property type="match status" value="1"/>
</dbReference>
<evidence type="ECO:0000256" key="2">
    <source>
        <dbReference type="ARBA" id="ARBA00009045"/>
    </source>
</evidence>
<sequence length="295" mass="34096">MGNNIIDDLKQKYKYGNSAIKLIYINVMVFFTLLIVDFILKTIANVTVSTTDLFALYSSEELLLRPWQVLTYSWLHGNPFHLLMNMILLYFVGQMFLKQFRDTNLFTFYIFGGIFGGIFFLLFQNVFNYSHLLVGASAAVYAVFFGLISYNPKMPVRLMFIPTSFPLLYVGYVFIAFDVYNIIANQNAGGSISHLGGAIFGYLYMKQFEKGNDFLGKILYKIGSVTKKKERSTFKTYKNSSSDFKRTNVPKNDYDFNHQKVEKQKKIDVILDKISRSGYESLSKEEKDFLFKEGR</sequence>
<dbReference type="OrthoDB" id="680602at2"/>
<dbReference type="EMBL" id="FRBH01000014">
    <property type="protein sequence ID" value="SHL68026.1"/>
    <property type="molecule type" value="Genomic_DNA"/>
</dbReference>
<keyword evidence="13" id="KW-1185">Reference proteome</keyword>
<keyword evidence="6 7" id="KW-0472">Membrane</keyword>
<reference evidence="13" key="4">
    <citation type="journal article" date="2019" name="Int. J. Syst. Evol. Microbiol.">
        <title>The Global Catalogue of Microorganisms (GCM) 10K type strain sequencing project: providing services to taxonomists for standard genome sequencing and annotation.</title>
        <authorList>
            <consortium name="The Broad Institute Genomics Platform"/>
            <consortium name="The Broad Institute Genome Sequencing Center for Infectious Disease"/>
            <person name="Wu L."/>
            <person name="Ma J."/>
        </authorList>
    </citation>
    <scope>NUCLEOTIDE SEQUENCE [LARGE SCALE GENOMIC DNA]</scope>
    <source>
        <strain evidence="13">CGMCC 1.12707</strain>
    </source>
</reference>
<evidence type="ECO:0000256" key="4">
    <source>
        <dbReference type="ARBA" id="ARBA00022801"/>
    </source>
</evidence>
<reference evidence="12" key="3">
    <citation type="submission" date="2016-11" db="EMBL/GenBank/DDBJ databases">
        <authorList>
            <person name="Varghese N."/>
            <person name="Submissions S."/>
        </authorList>
    </citation>
    <scope>NUCLEOTIDE SEQUENCE [LARGE SCALE GENOMIC DNA]</scope>
    <source>
        <strain evidence="12">DSM 27989</strain>
    </source>
</reference>
<protein>
    <submittedName>
        <fullName evidence="11">Membrane associated serine protease, rhomboid family</fullName>
    </submittedName>
    <submittedName>
        <fullName evidence="10">Rhomboid family intramembrane serine protease</fullName>
    </submittedName>
</protein>
<dbReference type="Proteomes" id="UP000184120">
    <property type="component" value="Unassembled WGS sequence"/>
</dbReference>
<dbReference type="GO" id="GO:0004252">
    <property type="term" value="F:serine-type endopeptidase activity"/>
    <property type="evidence" value="ECO:0007669"/>
    <property type="project" value="InterPro"/>
</dbReference>
<evidence type="ECO:0000313" key="11">
    <source>
        <dbReference type="EMBL" id="SHL68026.1"/>
    </source>
</evidence>
<keyword evidence="3 7" id="KW-0812">Transmembrane</keyword>
<reference evidence="10" key="5">
    <citation type="submission" date="2024-05" db="EMBL/GenBank/DDBJ databases">
        <authorList>
            <person name="Sun Q."/>
            <person name="Zhou Y."/>
        </authorList>
    </citation>
    <scope>NUCLEOTIDE SEQUENCE</scope>
    <source>
        <strain evidence="10">CGMCC 1.12707</strain>
    </source>
</reference>
<evidence type="ECO:0000256" key="1">
    <source>
        <dbReference type="ARBA" id="ARBA00004141"/>
    </source>
</evidence>
<proteinExistence type="inferred from homology"/>
<feature type="domain" description="DUF6576" evidence="9">
    <location>
        <begin position="253"/>
        <end position="290"/>
    </location>
</feature>
<feature type="domain" description="Peptidase S54 rhomboid" evidence="8">
    <location>
        <begin position="66"/>
        <end position="205"/>
    </location>
</feature>
<evidence type="ECO:0000256" key="5">
    <source>
        <dbReference type="ARBA" id="ARBA00022989"/>
    </source>
</evidence>
<dbReference type="STRING" id="1434701.SAMN05443634_11434"/>
<evidence type="ECO:0000259" key="8">
    <source>
        <dbReference type="Pfam" id="PF01694"/>
    </source>
</evidence>
<accession>A0A1M7CLA7</accession>
<dbReference type="InterPro" id="IPR022764">
    <property type="entry name" value="Peptidase_S54_rhomboid_dom"/>
</dbReference>
<feature type="transmembrane region" description="Helical" evidence="7">
    <location>
        <begin position="105"/>
        <end position="123"/>
    </location>
</feature>
<feature type="transmembrane region" description="Helical" evidence="7">
    <location>
        <begin position="72"/>
        <end position="93"/>
    </location>
</feature>
<gene>
    <name evidence="10" type="ORF">GCM10010984_28150</name>
    <name evidence="11" type="ORF">SAMN05443634_11434</name>
</gene>
<dbReference type="SUPFAM" id="SSF144091">
    <property type="entry name" value="Rhomboid-like"/>
    <property type="match status" value="1"/>
</dbReference>
<dbReference type="Proteomes" id="UP000650994">
    <property type="component" value="Unassembled WGS sequence"/>
</dbReference>
<evidence type="ECO:0000256" key="3">
    <source>
        <dbReference type="ARBA" id="ARBA00022692"/>
    </source>
</evidence>
<feature type="transmembrane region" description="Helical" evidence="7">
    <location>
        <begin position="129"/>
        <end position="148"/>
    </location>
</feature>
<reference evidence="10" key="1">
    <citation type="journal article" date="2014" name="Int. J. Syst. Evol. Microbiol.">
        <title>Complete genome of a new Firmicutes species belonging to the dominant human colonic microbiota ('Ruminococcus bicirculans') reveals two chromosomes and a selective capacity to utilize plant glucans.</title>
        <authorList>
            <consortium name="NISC Comparative Sequencing Program"/>
            <person name="Wegmann U."/>
            <person name="Louis P."/>
            <person name="Goesmann A."/>
            <person name="Henrissat B."/>
            <person name="Duncan S.H."/>
            <person name="Flint H.J."/>
        </authorList>
    </citation>
    <scope>NUCLEOTIDE SEQUENCE</scope>
    <source>
        <strain evidence="10">CGMCC 1.12707</strain>
    </source>
</reference>
<dbReference type="InterPro" id="IPR035952">
    <property type="entry name" value="Rhomboid-like_sf"/>
</dbReference>
<dbReference type="Pfam" id="PF20216">
    <property type="entry name" value="DUF6576"/>
    <property type="match status" value="1"/>
</dbReference>
<dbReference type="AlphaFoldDB" id="A0A1M7CLA7"/>
<feature type="transmembrane region" description="Helical" evidence="7">
    <location>
        <begin position="160"/>
        <end position="182"/>
    </location>
</feature>
<comment type="subcellular location">
    <subcellularLocation>
        <location evidence="1">Membrane</location>
        <topology evidence="1">Multi-pass membrane protein</topology>
    </subcellularLocation>
</comment>
<evidence type="ECO:0000256" key="7">
    <source>
        <dbReference type="SAM" id="Phobius"/>
    </source>
</evidence>
<dbReference type="GO" id="GO:0006508">
    <property type="term" value="P:proteolysis"/>
    <property type="evidence" value="ECO:0007669"/>
    <property type="project" value="UniProtKB-KW"/>
</dbReference>
<dbReference type="InterPro" id="IPR050925">
    <property type="entry name" value="Rhomboid_protease_S54"/>
</dbReference>